<dbReference type="SUPFAM" id="SSF52540">
    <property type="entry name" value="P-loop containing nucleoside triphosphate hydrolases"/>
    <property type="match status" value="1"/>
</dbReference>
<dbReference type="EMBL" id="CP059399">
    <property type="protein sequence ID" value="QLY31275.1"/>
    <property type="molecule type" value="Genomic_DNA"/>
</dbReference>
<dbReference type="InterPro" id="IPR029052">
    <property type="entry name" value="Metallo-depent_PP-like"/>
</dbReference>
<dbReference type="InterPro" id="IPR004843">
    <property type="entry name" value="Calcineurin-like_PHP"/>
</dbReference>
<dbReference type="SUPFAM" id="SSF52200">
    <property type="entry name" value="Toll/Interleukin receptor TIR domain"/>
    <property type="match status" value="1"/>
</dbReference>
<dbReference type="Gene3D" id="3.60.21.10">
    <property type="match status" value="1"/>
</dbReference>
<dbReference type="SUPFAM" id="SSF50998">
    <property type="entry name" value="Quinoprotein alcohol dehydrogenase-like"/>
    <property type="match status" value="1"/>
</dbReference>
<dbReference type="InterPro" id="IPR020472">
    <property type="entry name" value="WD40_PAC1"/>
</dbReference>
<dbReference type="Pfam" id="PF00149">
    <property type="entry name" value="Metallophos"/>
    <property type="match status" value="1"/>
</dbReference>
<dbReference type="InterPro" id="IPR000157">
    <property type="entry name" value="TIR_dom"/>
</dbReference>
<keyword evidence="8" id="KW-1185">Reference proteome</keyword>
<proteinExistence type="predicted"/>
<dbReference type="PROSITE" id="PS00678">
    <property type="entry name" value="WD_REPEATS_1"/>
    <property type="match status" value="6"/>
</dbReference>
<evidence type="ECO:0000259" key="6">
    <source>
        <dbReference type="PROSITE" id="PS50837"/>
    </source>
</evidence>
<dbReference type="InterPro" id="IPR035897">
    <property type="entry name" value="Toll_tir_struct_dom_sf"/>
</dbReference>
<dbReference type="Gene3D" id="3.40.50.300">
    <property type="entry name" value="P-loop containing nucleotide triphosphate hydrolases"/>
    <property type="match status" value="1"/>
</dbReference>
<dbReference type="Pfam" id="PF00400">
    <property type="entry name" value="WD40"/>
    <property type="match status" value="9"/>
</dbReference>
<keyword evidence="1 3" id="KW-0853">WD repeat</keyword>
<feature type="repeat" description="WD" evidence="3">
    <location>
        <begin position="1339"/>
        <end position="1378"/>
    </location>
</feature>
<dbReference type="Pfam" id="PF13676">
    <property type="entry name" value="TIR_2"/>
    <property type="match status" value="1"/>
</dbReference>
<feature type="repeat" description="WD" evidence="3">
    <location>
        <begin position="1465"/>
        <end position="1497"/>
    </location>
</feature>
<dbReference type="PROSITE" id="PS50837">
    <property type="entry name" value="NACHT"/>
    <property type="match status" value="1"/>
</dbReference>
<feature type="domain" description="NACHT" evidence="6">
    <location>
        <begin position="689"/>
        <end position="807"/>
    </location>
</feature>
<evidence type="ECO:0000313" key="8">
    <source>
        <dbReference type="Proteomes" id="UP000515512"/>
    </source>
</evidence>
<organism evidence="7 8">
    <name type="scientific">Nocardia huaxiensis</name>
    <dbReference type="NCBI Taxonomy" id="2755382"/>
    <lineage>
        <taxon>Bacteria</taxon>
        <taxon>Bacillati</taxon>
        <taxon>Actinomycetota</taxon>
        <taxon>Actinomycetes</taxon>
        <taxon>Mycobacteriales</taxon>
        <taxon>Nocardiaceae</taxon>
        <taxon>Nocardia</taxon>
    </lineage>
</organism>
<dbReference type="InterPro" id="IPR001646">
    <property type="entry name" value="5peptide_repeat"/>
</dbReference>
<feature type="repeat" description="WD" evidence="3">
    <location>
        <begin position="1887"/>
        <end position="1920"/>
    </location>
</feature>
<dbReference type="Pfam" id="PF12894">
    <property type="entry name" value="ANAPC4_WD40"/>
    <property type="match status" value="1"/>
</dbReference>
<dbReference type="Gene3D" id="3.40.50.10140">
    <property type="entry name" value="Toll/interleukin-1 receptor homology (TIR) domain"/>
    <property type="match status" value="1"/>
</dbReference>
<sequence length="1989" mass="215471">MVRGDQLHFHISYAPADEGWAAWLAWELEESAAGYRTRLQAWDLPVGQHFGDFVLHGVRECRAVIVVLSARYLSAPGSAVEWQTIIEHDPAKLVVVRVDESALSGLPDAVEVLDLAQVRSAGEAREAVLALAARRLSDSVAESGTGFGAAPGPGFGPTFGSGQGLGFGGGPADQTGPQAHLRYPASAPPFPPGVAVDGPRTGLSILHVAGPRFGHGLLRADSPGEADALREHILSGVAARVGRGVPTPDLIVVSGDITDSGSPTEFASAAAFLIGLRVRLNVWPDRLLIVPGNHDVSKKACAAYFMRCEADEIPPQWPYAEKLDRYRRLFDELYRGLDQPRFDHDRLWSLFPIPELRVVVAGLNSTMAATHLPDTDYGLIGDGQALWFENQLRGYEEREWLRLGLIRHDPLTKPGDPTALHDGQALTAGLGDRLHLLIHGPGPVGWYTGRLGNGLPDLPAAGPGLAEIIHLTTAGLARHSCADSAEPAVLEQEWRRSAGALRAADTVRPDGAGGSRTPGDQVGVSPDRQLLEDVAQVCEVRYPEATIVRIAAARPPYVLIKQQRDQVLDQWRIGVRHGDVTEQLVDEFRAQKPEPGSELVYRDGSASRAVVARAGVNGIRIRSYTGFQGLLDLRDYLAGQLERLREDPRYPPDLYVPQRFRTVERGSQEIRDDLVAELLNLVSDPDHGRFVLLLGDFGRGKTFALHELARRIHESEPTLVPILIDLRSMDRMESVFSLVATHLANHGEDEINLRALRFMLEQGRVVLLFDGFDELLGRVSYDNASAFLEILLQAAIGRAKVVVAGRTQHFESRTQVFEMLGDRVGILEDRTVLSIEYFTEDQIRQFLVNRHGGDEQAADARMQLLTGIPDLLELAGNPRMLSFIAELDERRLRSAGAQQVTGPTTLYRAILTAWLTYEAERAPREPGSTAEAQLRELWWGVTSFALRVWAAGTPYLQLSDLTDLAGGVAEQISGTRFTVAQHAHAIGSRSLLVRTENNLFGFIHPSVTEWLVTNHVASQFAVGVDAPPPLSQAQLSPLGVQFLCDCADGQVLRAWVDRTLSAADPDDNSRINAGRVAARLRTAPGLDLRGEELAGEDLSYRNLARVDLSGANLTGARLTGATLDGANLTGATLVGTRLERTSLAGADLTDADLSDAHLTRATLSDAVLRGANLTGAQLDRAVLVGADLTGADLTDAQLIDADLERAVLIEARVRRVRLDQATLVDADLTRADLTGARLARTNLTGSRADGSRWTRAALLEVIGRPTGTDLFGAARVPGTPVLTEYAAASTGVRHGVDTQRGRLPRPLAYSPDGGTIAIGSDDGGVMIYGADTGRQLRMLQGHRDRAFAVAYTDRVLVTGSADGTVGIWDAATGELRRMLSGHTQWPWPLEVNGTGSLLATGDADGVLRLRRLPDGQLLREFPPPDGRARKISSISFHGRQRLAAAYQDGAVRLWDLYSARETGHFAGGADEVYRVAWNPAGTRLAVSGANGALGLWDSAGQRVLNLPGHGGRVYALAFHPTEPLLASGDTNGIVHLWNTETGEHVRMCDKHAPAAIHWVTFDPNGDLLATGDSAGLVLLRDGRTAEPRHPLVGHTGSVWPFAFRPDGTQLAVTDDEFTLRVWDPATGWCQHTLSGHGRHVREVSFNADGSLLASCSNDGSVRWWDPVTGRQVERLAGSDDRLVTFTSAQFNPVRADQLAALRSDGRLSLYGLADRRYERHITVTWGPVWAIAYDPAARFIATANDDDSVTVWTRETGGVHAECQPHRGRVRSIAFDADGSRMATGCDDSCVRLWDMGSGELLRVLTGHTGRVYGVAFHGGLLASVSLDATVRIWDVEQGTQLQELDLHQGMLWALAVESGTGMLATAGDDLVIRLWDIRSGRLLHTLPGHRQRVRSLAFDPAGKLLASGANDGTIMLWSLGEAGTAPALRGTLLGLRDGWAAVAADGRFKFEGPAAGEFWHVIGMCRFEIGELSPYLPDFRRIEPDVPL</sequence>
<protein>
    <submittedName>
        <fullName evidence="7">Pentapeptide repeat-containing protein</fullName>
    </submittedName>
</protein>
<dbReference type="Gene3D" id="2.160.20.80">
    <property type="entry name" value="E3 ubiquitin-protein ligase SopA"/>
    <property type="match status" value="1"/>
</dbReference>
<name>A0A7D6VF77_9NOCA</name>
<dbReference type="PROSITE" id="PS50104">
    <property type="entry name" value="TIR"/>
    <property type="match status" value="1"/>
</dbReference>
<evidence type="ECO:0000256" key="1">
    <source>
        <dbReference type="ARBA" id="ARBA00022574"/>
    </source>
</evidence>
<dbReference type="InterPro" id="IPR007111">
    <property type="entry name" value="NACHT_NTPase"/>
</dbReference>
<dbReference type="PRINTS" id="PR00320">
    <property type="entry name" value="GPROTEINBRPT"/>
</dbReference>
<dbReference type="SUPFAM" id="SSF141571">
    <property type="entry name" value="Pentapeptide repeat-like"/>
    <property type="match status" value="1"/>
</dbReference>
<feature type="repeat" description="WD" evidence="3">
    <location>
        <begin position="1728"/>
        <end position="1752"/>
    </location>
</feature>
<dbReference type="GO" id="GO:0016787">
    <property type="term" value="F:hydrolase activity"/>
    <property type="evidence" value="ECO:0007669"/>
    <property type="project" value="InterPro"/>
</dbReference>
<dbReference type="Pfam" id="PF00805">
    <property type="entry name" value="Pentapeptide"/>
    <property type="match status" value="3"/>
</dbReference>
<dbReference type="InterPro" id="IPR001680">
    <property type="entry name" value="WD40_rpt"/>
</dbReference>
<dbReference type="InterPro" id="IPR054571">
    <property type="entry name" value="NA-iREase3_dom"/>
</dbReference>
<dbReference type="Gene3D" id="2.130.10.10">
    <property type="entry name" value="YVTN repeat-like/Quinoprotein amine dehydrogenase"/>
    <property type="match status" value="4"/>
</dbReference>
<dbReference type="GO" id="GO:0007165">
    <property type="term" value="P:signal transduction"/>
    <property type="evidence" value="ECO:0007669"/>
    <property type="project" value="InterPro"/>
</dbReference>
<dbReference type="RefSeq" id="WP_181582471.1">
    <property type="nucleotide sequence ID" value="NZ_CP059399.1"/>
</dbReference>
<dbReference type="Proteomes" id="UP000515512">
    <property type="component" value="Chromosome"/>
</dbReference>
<feature type="repeat" description="WD" evidence="3">
    <location>
        <begin position="1424"/>
        <end position="1464"/>
    </location>
</feature>
<reference evidence="7 8" key="1">
    <citation type="submission" date="2020-07" db="EMBL/GenBank/DDBJ databases">
        <authorList>
            <person name="Zhuang K."/>
            <person name="Ran Y."/>
        </authorList>
    </citation>
    <scope>NUCLEOTIDE SEQUENCE [LARGE SCALE GENOMIC DNA]</scope>
    <source>
        <strain evidence="7 8">WCH-YHL-001</strain>
    </source>
</reference>
<feature type="repeat" description="WD" evidence="3">
    <location>
        <begin position="1845"/>
        <end position="1886"/>
    </location>
</feature>
<dbReference type="PANTHER" id="PTHR19879">
    <property type="entry name" value="TRANSCRIPTION INITIATION FACTOR TFIID"/>
    <property type="match status" value="1"/>
</dbReference>
<dbReference type="InterPro" id="IPR019775">
    <property type="entry name" value="WD40_repeat_CS"/>
</dbReference>
<dbReference type="PROSITE" id="PS50294">
    <property type="entry name" value="WD_REPEATS_REGION"/>
    <property type="match status" value="9"/>
</dbReference>
<evidence type="ECO:0000256" key="3">
    <source>
        <dbReference type="PROSITE-ProRule" id="PRU00221"/>
    </source>
</evidence>
<feature type="domain" description="TIR" evidence="5">
    <location>
        <begin position="5"/>
        <end position="136"/>
    </location>
</feature>
<dbReference type="InterPro" id="IPR011047">
    <property type="entry name" value="Quinoprotein_ADH-like_sf"/>
</dbReference>
<dbReference type="InterPro" id="IPR015943">
    <property type="entry name" value="WD40/YVTN_repeat-like_dom_sf"/>
</dbReference>
<dbReference type="SUPFAM" id="SSF56300">
    <property type="entry name" value="Metallo-dependent phosphatases"/>
    <property type="match status" value="1"/>
</dbReference>
<dbReference type="SUPFAM" id="SSF50978">
    <property type="entry name" value="WD40 repeat-like"/>
    <property type="match status" value="1"/>
</dbReference>
<dbReference type="InterPro" id="IPR027417">
    <property type="entry name" value="P-loop_NTPase"/>
</dbReference>
<accession>A0A7D6VF77</accession>
<feature type="region of interest" description="Disordered" evidence="4">
    <location>
        <begin position="500"/>
        <end position="526"/>
    </location>
</feature>
<dbReference type="InterPro" id="IPR024977">
    <property type="entry name" value="Apc4-like_WD40_dom"/>
</dbReference>
<evidence type="ECO:0000256" key="4">
    <source>
        <dbReference type="SAM" id="MobiDB-lite"/>
    </source>
</evidence>
<dbReference type="PROSITE" id="PS50082">
    <property type="entry name" value="WD_REPEATS_2"/>
    <property type="match status" value="11"/>
</dbReference>
<feature type="repeat" description="WD" evidence="3">
    <location>
        <begin position="1591"/>
        <end position="1623"/>
    </location>
</feature>
<dbReference type="CDD" id="cd00200">
    <property type="entry name" value="WD40"/>
    <property type="match status" value="2"/>
</dbReference>
<evidence type="ECO:0000313" key="7">
    <source>
        <dbReference type="EMBL" id="QLY31275.1"/>
    </source>
</evidence>
<feature type="repeat" description="WD" evidence="3">
    <location>
        <begin position="1633"/>
        <end position="1674"/>
    </location>
</feature>
<feature type="repeat" description="WD" evidence="3">
    <location>
        <begin position="1763"/>
        <end position="1804"/>
    </location>
</feature>
<feature type="repeat" description="WD" evidence="3">
    <location>
        <begin position="1805"/>
        <end position="1844"/>
    </location>
</feature>
<evidence type="ECO:0000256" key="2">
    <source>
        <dbReference type="ARBA" id="ARBA00022737"/>
    </source>
</evidence>
<dbReference type="Pfam" id="PF22739">
    <property type="entry name" value="NA-iREase3"/>
    <property type="match status" value="1"/>
</dbReference>
<dbReference type="Pfam" id="PF05729">
    <property type="entry name" value="NACHT"/>
    <property type="match status" value="1"/>
</dbReference>
<dbReference type="SMART" id="SM00320">
    <property type="entry name" value="WD40"/>
    <property type="match status" value="14"/>
</dbReference>
<gene>
    <name evidence="7" type="ORF">H0264_02595</name>
</gene>
<keyword evidence="2" id="KW-0677">Repeat</keyword>
<dbReference type="PANTHER" id="PTHR19879:SF9">
    <property type="entry name" value="TRANSCRIPTION INITIATION FACTOR TFIID SUBUNIT 5"/>
    <property type="match status" value="1"/>
</dbReference>
<feature type="repeat" description="WD" evidence="3">
    <location>
        <begin position="1506"/>
        <end position="1547"/>
    </location>
</feature>
<evidence type="ECO:0000259" key="5">
    <source>
        <dbReference type="PROSITE" id="PS50104"/>
    </source>
</evidence>
<dbReference type="KEGG" id="nhu:H0264_02595"/>
<dbReference type="InterPro" id="IPR036322">
    <property type="entry name" value="WD40_repeat_dom_sf"/>
</dbReference>